<proteinExistence type="predicted"/>
<evidence type="ECO:0000313" key="1">
    <source>
        <dbReference type="EMBL" id="MFB8749147.1"/>
    </source>
</evidence>
<evidence type="ECO:0000313" key="2">
    <source>
        <dbReference type="Proteomes" id="UP001585018"/>
    </source>
</evidence>
<sequence length="117" mass="12754">MPAPTPDALSTLTDTLADLTEYLRENPDPTEALALIEPLLDEYTGLPVHFADTLRALARTIQEHQTGVGTAHVSLLVAELRTAAWEQSDQHTLHYVLDELRALHQAAGSDPECGACR</sequence>
<reference evidence="1 2" key="1">
    <citation type="submission" date="2024-01" db="EMBL/GenBank/DDBJ databases">
        <title>Genome mining of biosynthetic gene clusters to explore secondary metabolites of Streptomyces sp.</title>
        <authorList>
            <person name="Baig A."/>
            <person name="Ajitkumar Shintre N."/>
            <person name="Kumar H."/>
            <person name="Anbarasu A."/>
            <person name="Ramaiah S."/>
        </authorList>
    </citation>
    <scope>NUCLEOTIDE SEQUENCE [LARGE SCALE GENOMIC DNA]</scope>
    <source>
        <strain evidence="1 2">A03</strain>
    </source>
</reference>
<comment type="caution">
    <text evidence="1">The sequence shown here is derived from an EMBL/GenBank/DDBJ whole genome shotgun (WGS) entry which is preliminary data.</text>
</comment>
<gene>
    <name evidence="1" type="ORF">VSS30_10085</name>
</gene>
<accession>A0ABV5D9K0</accession>
<dbReference type="RefSeq" id="WP_376718636.1">
    <property type="nucleotide sequence ID" value="NZ_JAYMRR010000004.1"/>
</dbReference>
<organism evidence="1 2">
    <name type="scientific">Streptomyces parvulus</name>
    <dbReference type="NCBI Taxonomy" id="146923"/>
    <lineage>
        <taxon>Bacteria</taxon>
        <taxon>Bacillati</taxon>
        <taxon>Actinomycetota</taxon>
        <taxon>Actinomycetes</taxon>
        <taxon>Kitasatosporales</taxon>
        <taxon>Streptomycetaceae</taxon>
        <taxon>Streptomyces</taxon>
    </lineage>
</organism>
<name>A0ABV5D9K0_9ACTN</name>
<protein>
    <submittedName>
        <fullName evidence="1">Uncharacterized protein</fullName>
    </submittedName>
</protein>
<dbReference type="EMBL" id="JAYMRR010000004">
    <property type="protein sequence ID" value="MFB8749147.1"/>
    <property type="molecule type" value="Genomic_DNA"/>
</dbReference>
<keyword evidence="2" id="KW-1185">Reference proteome</keyword>
<dbReference type="Proteomes" id="UP001585018">
    <property type="component" value="Unassembled WGS sequence"/>
</dbReference>